<evidence type="ECO:0000256" key="1">
    <source>
        <dbReference type="SAM" id="Phobius"/>
    </source>
</evidence>
<feature type="transmembrane region" description="Helical" evidence="1">
    <location>
        <begin position="99"/>
        <end position="117"/>
    </location>
</feature>
<gene>
    <name evidence="4" type="ORF">GCM10023314_09690</name>
</gene>
<comment type="caution">
    <text evidence="4">The sequence shown here is derived from an EMBL/GenBank/DDBJ whole genome shotgun (WGS) entry which is preliminary data.</text>
</comment>
<dbReference type="Gene3D" id="2.60.120.1440">
    <property type="match status" value="1"/>
</dbReference>
<dbReference type="RefSeq" id="WP_345190534.1">
    <property type="nucleotide sequence ID" value="NZ_BAABJJ010000012.1"/>
</dbReference>
<keyword evidence="5" id="KW-1185">Reference proteome</keyword>
<dbReference type="InterPro" id="IPR032508">
    <property type="entry name" value="FecR_C"/>
</dbReference>
<name>A0ABP9GLZ4_9FLAO</name>
<keyword evidence="1" id="KW-1133">Transmembrane helix</keyword>
<protein>
    <submittedName>
        <fullName evidence="4">FecR family protein</fullName>
    </submittedName>
</protein>
<accession>A0ABP9GLZ4</accession>
<sequence>MKYINFSEDDFIKDEYFQKWVLNPDQMTSNFWNNWLSSHPDKKETIRKASNFIRLIHGDGEVLPEEDFDEMWQFIVQKRDTPEHKAKRLRLNTSFVKRLRRIAAVFIGLISLSYGLYSSGILDTNQIINSNEEPRITLELHDGTVKFLDEISSEVITDKSGDRVVNHEETLLSYKNNSTELEILTYNQLTVPNGKKFELLLSDGTHVFLNSGSKLRYPVTFLKNKPRNVFLDGEAYFSVKKDKTSLFTVITDDLNTQVYGTEFNVSSYKNEHNTSTVLVEGSVGVYKSNNNKGEGPIMIKPGKRAVLEDGVIEIDKVNVNKYIAWKEGRLLFVNDRFDVIVKELERHFDVNIDNQFYELNKKEFTGTFTVETLDEILKIFKEHSGFTYVVNENTYKITP</sequence>
<reference evidence="5" key="1">
    <citation type="journal article" date="2019" name="Int. J. Syst. Evol. Microbiol.">
        <title>The Global Catalogue of Microorganisms (GCM) 10K type strain sequencing project: providing services to taxonomists for standard genome sequencing and annotation.</title>
        <authorList>
            <consortium name="The Broad Institute Genomics Platform"/>
            <consortium name="The Broad Institute Genome Sequencing Center for Infectious Disease"/>
            <person name="Wu L."/>
            <person name="Ma J."/>
        </authorList>
    </citation>
    <scope>NUCLEOTIDE SEQUENCE [LARGE SCALE GENOMIC DNA]</scope>
    <source>
        <strain evidence="5">JCM 18285</strain>
    </source>
</reference>
<evidence type="ECO:0000259" key="2">
    <source>
        <dbReference type="Pfam" id="PF04773"/>
    </source>
</evidence>
<dbReference type="PANTHER" id="PTHR30273">
    <property type="entry name" value="PERIPLASMIC SIGNAL SENSOR AND SIGMA FACTOR ACTIVATOR FECR-RELATED"/>
    <property type="match status" value="1"/>
</dbReference>
<dbReference type="InterPro" id="IPR006860">
    <property type="entry name" value="FecR"/>
</dbReference>
<dbReference type="Pfam" id="PF16344">
    <property type="entry name" value="FecR_C"/>
    <property type="match status" value="1"/>
</dbReference>
<keyword evidence="1" id="KW-0472">Membrane</keyword>
<keyword evidence="1" id="KW-0812">Transmembrane</keyword>
<evidence type="ECO:0000313" key="5">
    <source>
        <dbReference type="Proteomes" id="UP001501302"/>
    </source>
</evidence>
<organism evidence="4 5">
    <name type="scientific">Algibacter agarivorans</name>
    <dbReference type="NCBI Taxonomy" id="1109741"/>
    <lineage>
        <taxon>Bacteria</taxon>
        <taxon>Pseudomonadati</taxon>
        <taxon>Bacteroidota</taxon>
        <taxon>Flavobacteriia</taxon>
        <taxon>Flavobacteriales</taxon>
        <taxon>Flavobacteriaceae</taxon>
        <taxon>Algibacter</taxon>
    </lineage>
</organism>
<proteinExistence type="predicted"/>
<dbReference type="InterPro" id="IPR012373">
    <property type="entry name" value="Ferrdict_sens_TM"/>
</dbReference>
<dbReference type="PANTHER" id="PTHR30273:SF2">
    <property type="entry name" value="PROTEIN FECR"/>
    <property type="match status" value="1"/>
</dbReference>
<dbReference type="Gene3D" id="3.55.50.30">
    <property type="match status" value="1"/>
</dbReference>
<dbReference type="Proteomes" id="UP001501302">
    <property type="component" value="Unassembled WGS sequence"/>
</dbReference>
<evidence type="ECO:0000313" key="4">
    <source>
        <dbReference type="EMBL" id="GAA4939089.1"/>
    </source>
</evidence>
<evidence type="ECO:0000259" key="3">
    <source>
        <dbReference type="Pfam" id="PF16344"/>
    </source>
</evidence>
<feature type="domain" description="FecR protein" evidence="2">
    <location>
        <begin position="189"/>
        <end position="283"/>
    </location>
</feature>
<dbReference type="EMBL" id="BAABJJ010000012">
    <property type="protein sequence ID" value="GAA4939089.1"/>
    <property type="molecule type" value="Genomic_DNA"/>
</dbReference>
<dbReference type="Pfam" id="PF04773">
    <property type="entry name" value="FecR"/>
    <property type="match status" value="1"/>
</dbReference>
<feature type="domain" description="Protein FecR C-terminal" evidence="3">
    <location>
        <begin position="330"/>
        <end position="397"/>
    </location>
</feature>